<evidence type="ECO:0000256" key="1">
    <source>
        <dbReference type="ARBA" id="ARBA00004651"/>
    </source>
</evidence>
<dbReference type="PROSITE" id="PS00216">
    <property type="entry name" value="SUGAR_TRANSPORT_1"/>
    <property type="match status" value="1"/>
</dbReference>
<evidence type="ECO:0000256" key="6">
    <source>
        <dbReference type="ARBA" id="ARBA00022692"/>
    </source>
</evidence>
<feature type="transmembrane region" description="Helical" evidence="16">
    <location>
        <begin position="579"/>
        <end position="603"/>
    </location>
</feature>
<dbReference type="CDD" id="cd17360">
    <property type="entry name" value="MFS_HMIT_like"/>
    <property type="match status" value="1"/>
</dbReference>
<dbReference type="FunFam" id="1.20.1250.20:FF:000177">
    <property type="entry name" value="proton myo-inositol cotransporter isoform X1"/>
    <property type="match status" value="1"/>
</dbReference>
<evidence type="ECO:0000259" key="17">
    <source>
        <dbReference type="PROSITE" id="PS50850"/>
    </source>
</evidence>
<reference evidence="18 19" key="1">
    <citation type="journal article" date="2019" name="Proc. Natl. Acad. Sci. U.S.A.">
        <title>Regulatory changes in pterin and carotenoid genes underlie balanced color polymorphisms in the wall lizard.</title>
        <authorList>
            <person name="Andrade P."/>
            <person name="Pinho C."/>
            <person name="Perez I de Lanuza G."/>
            <person name="Afonso S."/>
            <person name="Brejcha J."/>
            <person name="Rubin C.J."/>
            <person name="Wallerman O."/>
            <person name="Pereira P."/>
            <person name="Sabatino S.J."/>
            <person name="Bellati A."/>
            <person name="Pellitteri-Rosa D."/>
            <person name="Bosakova Z."/>
            <person name="Bunikis I."/>
            <person name="Carretero M.A."/>
            <person name="Feiner N."/>
            <person name="Marsik P."/>
            <person name="Pauperio F."/>
            <person name="Salvi D."/>
            <person name="Soler L."/>
            <person name="While G.M."/>
            <person name="Uller T."/>
            <person name="Font E."/>
            <person name="Andersson L."/>
            <person name="Carneiro M."/>
        </authorList>
    </citation>
    <scope>NUCLEOTIDE SEQUENCE</scope>
</reference>
<feature type="transmembrane region" description="Helical" evidence="16">
    <location>
        <begin position="514"/>
        <end position="534"/>
    </location>
</feature>
<keyword evidence="19" id="KW-1185">Reference proteome</keyword>
<dbReference type="Ensembl" id="ENSPMRT00000020919.1">
    <property type="protein sequence ID" value="ENSPMRP00000019689.1"/>
    <property type="gene ID" value="ENSPMRG00000012854.1"/>
</dbReference>
<dbReference type="FunFam" id="1.20.1250.20:FF:000105">
    <property type="entry name" value="proton myo-inositol cotransporter isoform X1"/>
    <property type="match status" value="1"/>
</dbReference>
<dbReference type="OrthoDB" id="6339427at2759"/>
<evidence type="ECO:0000256" key="7">
    <source>
        <dbReference type="ARBA" id="ARBA00022989"/>
    </source>
</evidence>
<comment type="catalytic activity">
    <reaction evidence="10">
        <text>myo-inositol(out) + H(+)(out) = myo-inositol(in) + H(+)(in)</text>
        <dbReference type="Rhea" id="RHEA:60364"/>
        <dbReference type="ChEBI" id="CHEBI:15378"/>
        <dbReference type="ChEBI" id="CHEBI:17268"/>
    </reaction>
</comment>
<evidence type="ECO:0000256" key="16">
    <source>
        <dbReference type="SAM" id="Phobius"/>
    </source>
</evidence>
<evidence type="ECO:0000256" key="5">
    <source>
        <dbReference type="ARBA" id="ARBA00022553"/>
    </source>
</evidence>
<dbReference type="Pfam" id="PF00083">
    <property type="entry name" value="Sugar_tr"/>
    <property type="match status" value="2"/>
</dbReference>
<dbReference type="InterPro" id="IPR005829">
    <property type="entry name" value="Sugar_transporter_CS"/>
</dbReference>
<dbReference type="InterPro" id="IPR020846">
    <property type="entry name" value="MFS_dom"/>
</dbReference>
<dbReference type="GO" id="GO:0051117">
    <property type="term" value="F:ATPase binding"/>
    <property type="evidence" value="ECO:0007669"/>
    <property type="project" value="Ensembl"/>
</dbReference>
<dbReference type="PROSITE" id="PS00217">
    <property type="entry name" value="SUGAR_TRANSPORT_2"/>
    <property type="match status" value="1"/>
</dbReference>
<evidence type="ECO:0000256" key="14">
    <source>
        <dbReference type="ARBA" id="ARBA00081308"/>
    </source>
</evidence>
<accession>A0A670J7R0</accession>
<evidence type="ECO:0000256" key="3">
    <source>
        <dbReference type="ARBA" id="ARBA00022448"/>
    </source>
</evidence>
<feature type="transmembrane region" description="Helical" evidence="16">
    <location>
        <begin position="88"/>
        <end position="106"/>
    </location>
</feature>
<dbReference type="Proteomes" id="UP000472272">
    <property type="component" value="Chromosome 10"/>
</dbReference>
<name>A0A670J7R0_PODMU</name>
<evidence type="ECO:0000256" key="4">
    <source>
        <dbReference type="ARBA" id="ARBA00022475"/>
    </source>
</evidence>
<feature type="transmembrane region" description="Helical" evidence="16">
    <location>
        <begin position="406"/>
        <end position="425"/>
    </location>
</feature>
<dbReference type="InterPro" id="IPR050814">
    <property type="entry name" value="Myo-inositol_Transporter"/>
</dbReference>
<evidence type="ECO:0000313" key="18">
    <source>
        <dbReference type="Ensembl" id="ENSPMRP00000019689.1"/>
    </source>
</evidence>
<evidence type="ECO:0000256" key="8">
    <source>
        <dbReference type="ARBA" id="ARBA00023136"/>
    </source>
</evidence>
<evidence type="ECO:0000256" key="13">
    <source>
        <dbReference type="ARBA" id="ARBA00080163"/>
    </source>
</evidence>
<dbReference type="InterPro" id="IPR036259">
    <property type="entry name" value="MFS_trans_sf"/>
</dbReference>
<dbReference type="RefSeq" id="XP_028602300.1">
    <property type="nucleotide sequence ID" value="XM_028746467.1"/>
</dbReference>
<dbReference type="AlphaFoldDB" id="A0A670J7R0"/>
<dbReference type="InterPro" id="IPR005828">
    <property type="entry name" value="MFS_sugar_transport-like"/>
</dbReference>
<dbReference type="GO" id="GO:0042995">
    <property type="term" value="C:cell projection"/>
    <property type="evidence" value="ECO:0007669"/>
    <property type="project" value="Ensembl"/>
</dbReference>
<evidence type="ECO:0000256" key="10">
    <source>
        <dbReference type="ARBA" id="ARBA00049119"/>
    </source>
</evidence>
<evidence type="ECO:0000256" key="12">
    <source>
        <dbReference type="ARBA" id="ARBA00068966"/>
    </source>
</evidence>
<dbReference type="GO" id="GO:0044297">
    <property type="term" value="C:cell body"/>
    <property type="evidence" value="ECO:0007669"/>
    <property type="project" value="Ensembl"/>
</dbReference>
<dbReference type="Gene3D" id="1.20.1250.20">
    <property type="entry name" value="MFS general substrate transporter like domains"/>
    <property type="match status" value="2"/>
</dbReference>
<dbReference type="KEGG" id="pmua:114605329"/>
<dbReference type="GO" id="GO:0016324">
    <property type="term" value="C:apical plasma membrane"/>
    <property type="evidence" value="ECO:0007669"/>
    <property type="project" value="TreeGrafter"/>
</dbReference>
<keyword evidence="3" id="KW-0813">Transport</keyword>
<dbReference type="PROSITE" id="PS50850">
    <property type="entry name" value="MFS"/>
    <property type="match status" value="1"/>
</dbReference>
<dbReference type="OMA" id="ETGWRWM"/>
<dbReference type="PRINTS" id="PR00171">
    <property type="entry name" value="SUGRTRNSPORT"/>
</dbReference>
<dbReference type="GO" id="GO:0031090">
    <property type="term" value="C:organelle membrane"/>
    <property type="evidence" value="ECO:0007669"/>
    <property type="project" value="Ensembl"/>
</dbReference>
<feature type="transmembrane region" description="Helical" evidence="16">
    <location>
        <begin position="217"/>
        <end position="235"/>
    </location>
</feature>
<dbReference type="PANTHER" id="PTHR48020:SF12">
    <property type="entry name" value="PROTON MYO-INOSITOL COTRANSPORTER"/>
    <property type="match status" value="1"/>
</dbReference>
<keyword evidence="8 16" id="KW-0472">Membrane</keyword>
<feature type="transmembrane region" description="Helical" evidence="16">
    <location>
        <begin position="126"/>
        <end position="146"/>
    </location>
</feature>
<dbReference type="GeneID" id="114605329"/>
<dbReference type="PANTHER" id="PTHR48020">
    <property type="entry name" value="PROTON MYO-INOSITOL COTRANSPORTER"/>
    <property type="match status" value="1"/>
</dbReference>
<feature type="transmembrane region" description="Helical" evidence="16">
    <location>
        <begin position="184"/>
        <end position="205"/>
    </location>
</feature>
<keyword evidence="6 16" id="KW-0812">Transmembrane</keyword>
<dbReference type="GeneTree" id="ENSGT00940000155870"/>
<feature type="transmembrane region" description="Helical" evidence="16">
    <location>
        <begin position="371"/>
        <end position="394"/>
    </location>
</feature>
<keyword evidence="5" id="KW-0597">Phosphoprotein</keyword>
<keyword evidence="4" id="KW-1003">Cell membrane</keyword>
<reference evidence="18" key="2">
    <citation type="submission" date="2025-08" db="UniProtKB">
        <authorList>
            <consortium name="Ensembl"/>
        </authorList>
    </citation>
    <scope>IDENTIFICATION</scope>
</reference>
<dbReference type="NCBIfam" id="TIGR00879">
    <property type="entry name" value="SP"/>
    <property type="match status" value="1"/>
</dbReference>
<dbReference type="GO" id="GO:0005366">
    <property type="term" value="F:myo-inositol:proton symporter activity"/>
    <property type="evidence" value="ECO:0007669"/>
    <property type="project" value="Ensembl"/>
</dbReference>
<dbReference type="SUPFAM" id="SSF103473">
    <property type="entry name" value="MFS general substrate transporter"/>
    <property type="match status" value="1"/>
</dbReference>
<comment type="subcellular location">
    <subcellularLocation>
        <location evidence="1">Cell membrane</location>
        <topology evidence="1">Multi-pass membrane protein</topology>
    </subcellularLocation>
</comment>
<organism evidence="18 19">
    <name type="scientific">Podarcis muralis</name>
    <name type="common">Wall lizard</name>
    <name type="synonym">Lacerta muralis</name>
    <dbReference type="NCBI Taxonomy" id="64176"/>
    <lineage>
        <taxon>Eukaryota</taxon>
        <taxon>Metazoa</taxon>
        <taxon>Chordata</taxon>
        <taxon>Craniata</taxon>
        <taxon>Vertebrata</taxon>
        <taxon>Euteleostomi</taxon>
        <taxon>Lepidosauria</taxon>
        <taxon>Squamata</taxon>
        <taxon>Bifurcata</taxon>
        <taxon>Unidentata</taxon>
        <taxon>Episquamata</taxon>
        <taxon>Laterata</taxon>
        <taxon>Lacertibaenia</taxon>
        <taxon>Lacertidae</taxon>
        <taxon>Podarcis</taxon>
    </lineage>
</organism>
<dbReference type="GO" id="GO:0002020">
    <property type="term" value="F:protease binding"/>
    <property type="evidence" value="ECO:0007669"/>
    <property type="project" value="Ensembl"/>
</dbReference>
<comment type="function">
    <text evidence="11">H(+)-myo-inositol cotransporter. Can also transport related stereoisomers.</text>
</comment>
<comment type="similarity">
    <text evidence="2">Belongs to the major facilitator superfamily. Sugar transporter (TC 2.A.1.1) family.</text>
</comment>
<dbReference type="CTD" id="114134"/>
<feature type="transmembrane region" description="Helical" evidence="16">
    <location>
        <begin position="158"/>
        <end position="178"/>
    </location>
</feature>
<keyword evidence="7 16" id="KW-1133">Transmembrane helix</keyword>
<feature type="region of interest" description="Disordered" evidence="15">
    <location>
        <begin position="15"/>
        <end position="43"/>
    </location>
</feature>
<gene>
    <name evidence="18" type="primary">SLC2A13</name>
</gene>
<reference evidence="18" key="3">
    <citation type="submission" date="2025-09" db="UniProtKB">
        <authorList>
            <consortium name="Ensembl"/>
        </authorList>
    </citation>
    <scope>IDENTIFICATION</scope>
</reference>
<protein>
    <recommendedName>
        <fullName evidence="12">Proton myo-inositol cotransporter</fullName>
    </recommendedName>
    <alternativeName>
        <fullName evidence="14">H(+)-myo-inositol symporter</fullName>
    </alternativeName>
    <alternativeName>
        <fullName evidence="13">Solute carrier family 2 member 13</fullName>
    </alternativeName>
</protein>
<dbReference type="InterPro" id="IPR003663">
    <property type="entry name" value="Sugar/inositol_transpt"/>
</dbReference>
<evidence type="ECO:0000256" key="15">
    <source>
        <dbReference type="SAM" id="MobiDB-lite"/>
    </source>
</evidence>
<dbReference type="GO" id="GO:1902004">
    <property type="term" value="P:positive regulation of amyloid-beta formation"/>
    <property type="evidence" value="ECO:0007669"/>
    <property type="project" value="Ensembl"/>
</dbReference>
<evidence type="ECO:0000256" key="9">
    <source>
        <dbReference type="ARBA" id="ARBA00023180"/>
    </source>
</evidence>
<keyword evidence="9" id="KW-0325">Glycoprotein</keyword>
<proteinExistence type="inferred from homology"/>
<evidence type="ECO:0000256" key="11">
    <source>
        <dbReference type="ARBA" id="ARBA00056971"/>
    </source>
</evidence>
<feature type="transmembrane region" description="Helical" evidence="16">
    <location>
        <begin position="247"/>
        <end position="268"/>
    </location>
</feature>
<evidence type="ECO:0000256" key="2">
    <source>
        <dbReference type="ARBA" id="ARBA00010992"/>
    </source>
</evidence>
<evidence type="ECO:0000313" key="19">
    <source>
        <dbReference type="Proteomes" id="UP000472272"/>
    </source>
</evidence>
<sequence>MSRKANVEYTLKSLSNLMGEKRRRRQQQQQQQPAPAAAEGSASLGERSLLAAAESCSSLHSQASGGGGGCSDLERAARRQFQRDETPSFVYVASVFSALGGFLFGYDTGVVSGALLLLKKELHLDAFWQELLVSSTVGAAALSALLGGVLNGWCGRRACILLASGIFTAGAAVLAAAQDKETLLAGRVVVGLGIGIASMTVPVYIAEVAPPHLRGRLVTINTLFITGGQFFASVIDGAFSYLPKDGWRYMLGLSAVPAVIQFFGFLFLPESPRWLIQKGQTQKARRILSLMRGNQTIDEEYDSIKNNIEEEEKEVGAAGPVICRMLTYPPTRRELIVGCGLQMFQQLAGINTVMYYSATIMQMSGVQDDRLAIWLAAVTAFTNFIFTLVGVWLVEKVGRRKLTLGSLAGTTVALLILAFGFLLSAQVSPQVTLNPEGPSGQNSTCTKYSYCNGCMLDPICGFCYKLNKSSVVESSCVPVDRKSTMEAAWGRCSNETRLKTEETYWAYNFCPTPYSWTALVGLILYLVFFAPGMGPMPWTVNSEIYPLWARSTGNACSSGVNWIFNVLVSLTFLHTAEYLTYYGAFFLYAGFAFVGLIFLYGCLPETKGKKLEEIECLFENSLCTCGISDSDDGRYIEYIRVKGSNYHLSDNDASDVE</sequence>
<feature type="compositionally biased region" description="Low complexity" evidence="15">
    <location>
        <begin position="27"/>
        <end position="38"/>
    </location>
</feature>
<feature type="domain" description="Major facilitator superfamily (MFS) profile" evidence="17">
    <location>
        <begin position="93"/>
        <end position="607"/>
    </location>
</feature>